<feature type="domain" description="CofB-like pilin" evidence="3">
    <location>
        <begin position="203"/>
        <end position="383"/>
    </location>
</feature>
<name>A0A750HRF2_SALER</name>
<dbReference type="InterPro" id="IPR053972">
    <property type="entry name" value="CofB_C"/>
</dbReference>
<accession>A0A750HRF2</accession>
<dbReference type="InterPro" id="IPR012902">
    <property type="entry name" value="N_methyl_site"/>
</dbReference>
<feature type="domain" description="CofB C-terminal" evidence="4">
    <location>
        <begin position="505"/>
        <end position="637"/>
    </location>
</feature>
<evidence type="ECO:0000259" key="3">
    <source>
        <dbReference type="Pfam" id="PF21444"/>
    </source>
</evidence>
<dbReference type="InterPro" id="IPR048688">
    <property type="entry name" value="CofB-like_pilin_dom"/>
</dbReference>
<evidence type="ECO:0000256" key="1">
    <source>
        <dbReference type="ARBA" id="ARBA00004167"/>
    </source>
</evidence>
<protein>
    <submittedName>
        <fullName evidence="5">Type II secretion system protein</fullName>
    </submittedName>
</protein>
<organism evidence="5">
    <name type="scientific">Salmonella enterica</name>
    <name type="common">Salmonella choleraesuis</name>
    <dbReference type="NCBI Taxonomy" id="28901"/>
    <lineage>
        <taxon>Bacteria</taxon>
        <taxon>Pseudomonadati</taxon>
        <taxon>Pseudomonadota</taxon>
        <taxon>Gammaproteobacteria</taxon>
        <taxon>Enterobacterales</taxon>
        <taxon>Enterobacteriaceae</taxon>
        <taxon>Salmonella</taxon>
    </lineage>
</organism>
<sequence length="642" mass="69472">MRVLLEMLILLFWVAVNFISPDRSHFVGGVLIIIGKSRYISLVNGASMEKMIIKSRGFSLLEVIFVLAFLGILLLAVGNYARKLIDERTRQTAADAVAQDVYGALQFINAGSITATVNNVTKKVINPLYQQPDDPISEDPADINTLGIQKNPLWLAHPGSSAEASSQNVSPYIARSWSKSVTTPVSNGLQVTDPDTGTTYYSHSLKWSRAVWGPDSVRGYFTDSACAGASGHVYFNQQFLSCDENPVLRGSEIAISRIDLVSDKGTVSRPVGTTTAVPVGIDRVDVYISFTPVDNKPARIEQFITPLMTAFRLKKITPNANAIYLVRQQTPAASNAWTLLDKSTGQSATPTTPDANLAHFSDLPDMIDKLQHGQMYAIRFSFDGKGDYLRTDGLNSADKVCWNTTTGAAGPCLTSPAEDALVLKQRQNIHEFANLQVGDVISKGNRLLADGTIAEEYYTAPQTRYATFGNTGQIPPYFRNPADGATDLCTADNACGLQGPNVDEVADTHNGAIAVPVTTCPQNAVDGNGTHVDMFPRLSASVSSVASGMRKNTDGTIFPDNSGHYFDNQSRNLVALSQSDVSINRLGGSVLQIRQSSDGATWRIAAMVGTEDTGVAGHPWQYYNPPWLSVMITTWCSSVQQP</sequence>
<reference evidence="5" key="2">
    <citation type="submission" date="2020-02" db="EMBL/GenBank/DDBJ databases">
        <authorList>
            <consortium name="NCBI Pathogen Detection Project"/>
        </authorList>
    </citation>
    <scope>NUCLEOTIDE SEQUENCE</scope>
    <source>
        <strain evidence="5">MA.CK_93/00001031</strain>
    </source>
</reference>
<dbReference type="EMBL" id="DAAVPY010000018">
    <property type="protein sequence ID" value="HAF6261994.1"/>
    <property type="molecule type" value="Genomic_DNA"/>
</dbReference>
<evidence type="ECO:0000256" key="2">
    <source>
        <dbReference type="SAM" id="Phobius"/>
    </source>
</evidence>
<proteinExistence type="predicted"/>
<evidence type="ECO:0000259" key="4">
    <source>
        <dbReference type="Pfam" id="PF22229"/>
    </source>
</evidence>
<reference evidence="5" key="1">
    <citation type="journal article" date="2018" name="Genome Biol.">
        <title>SKESA: strategic k-mer extension for scrupulous assemblies.</title>
        <authorList>
            <person name="Souvorov A."/>
            <person name="Agarwala R."/>
            <person name="Lipman D.J."/>
        </authorList>
    </citation>
    <scope>NUCLEOTIDE SEQUENCE</scope>
    <source>
        <strain evidence="5">MA.CK_93/00001031</strain>
    </source>
</reference>
<dbReference type="GO" id="GO:0016020">
    <property type="term" value="C:membrane"/>
    <property type="evidence" value="ECO:0007669"/>
    <property type="project" value="UniProtKB-SubCell"/>
</dbReference>
<dbReference type="Pfam" id="PF21444">
    <property type="entry name" value="CofB_pilin_dom"/>
    <property type="match status" value="1"/>
</dbReference>
<keyword evidence="2" id="KW-0812">Transmembrane</keyword>
<keyword evidence="2" id="KW-1133">Transmembrane helix</keyword>
<gene>
    <name evidence="5" type="ORF">G9F11_004691</name>
</gene>
<comment type="subcellular location">
    <subcellularLocation>
        <location evidence="1">Membrane</location>
        <topology evidence="1">Single-pass membrane protein</topology>
    </subcellularLocation>
</comment>
<dbReference type="Pfam" id="PF22229">
    <property type="entry name" value="CofB_C"/>
    <property type="match status" value="1"/>
</dbReference>
<dbReference type="PROSITE" id="PS00409">
    <property type="entry name" value="PROKAR_NTER_METHYL"/>
    <property type="match status" value="1"/>
</dbReference>
<keyword evidence="2" id="KW-0472">Membrane</keyword>
<feature type="transmembrane region" description="Helical" evidence="2">
    <location>
        <begin position="58"/>
        <end position="81"/>
    </location>
</feature>
<evidence type="ECO:0000313" key="5">
    <source>
        <dbReference type="EMBL" id="HAF6261994.1"/>
    </source>
</evidence>
<dbReference type="AlphaFoldDB" id="A0A750HRF2"/>
<comment type="caution">
    <text evidence="5">The sequence shown here is derived from an EMBL/GenBank/DDBJ whole genome shotgun (WGS) entry which is preliminary data.</text>
</comment>